<evidence type="ECO:0000313" key="3">
    <source>
        <dbReference type="EMBL" id="MFD0964797.1"/>
    </source>
</evidence>
<comment type="caution">
    <text evidence="3">The sequence shown here is derived from an EMBL/GenBank/DDBJ whole genome shotgun (WGS) entry which is preliminary data.</text>
</comment>
<evidence type="ECO:0000256" key="2">
    <source>
        <dbReference type="SAM" id="SignalP"/>
    </source>
</evidence>
<feature type="region of interest" description="Disordered" evidence="1">
    <location>
        <begin position="503"/>
        <end position="522"/>
    </location>
</feature>
<proteinExistence type="predicted"/>
<feature type="signal peptide" evidence="2">
    <location>
        <begin position="1"/>
        <end position="26"/>
    </location>
</feature>
<evidence type="ECO:0000313" key="4">
    <source>
        <dbReference type="Proteomes" id="UP001596997"/>
    </source>
</evidence>
<keyword evidence="2" id="KW-0732">Signal</keyword>
<evidence type="ECO:0000256" key="1">
    <source>
        <dbReference type="SAM" id="MobiDB-lite"/>
    </source>
</evidence>
<name>A0ABW3I596_9FLAO</name>
<dbReference type="RefSeq" id="WP_377716344.1">
    <property type="nucleotide sequence ID" value="NZ_JBHTJM010000010.1"/>
</dbReference>
<protein>
    <recommendedName>
        <fullName evidence="5">Peptidase A2 domain-containing protein</fullName>
    </recommendedName>
</protein>
<gene>
    <name evidence="3" type="ORF">ACFQ1O_12350</name>
</gene>
<organism evidence="3 4">
    <name type="scientific">Pseudofulvibacter geojedonensis</name>
    <dbReference type="NCBI Taxonomy" id="1123758"/>
    <lineage>
        <taxon>Bacteria</taxon>
        <taxon>Pseudomonadati</taxon>
        <taxon>Bacteroidota</taxon>
        <taxon>Flavobacteriia</taxon>
        <taxon>Flavobacteriales</taxon>
        <taxon>Flavobacteriaceae</taxon>
        <taxon>Pseudofulvibacter</taxon>
    </lineage>
</organism>
<accession>A0ABW3I596</accession>
<reference evidence="4" key="1">
    <citation type="journal article" date="2019" name="Int. J. Syst. Evol. Microbiol.">
        <title>The Global Catalogue of Microorganisms (GCM) 10K type strain sequencing project: providing services to taxonomists for standard genome sequencing and annotation.</title>
        <authorList>
            <consortium name="The Broad Institute Genomics Platform"/>
            <consortium name="The Broad Institute Genome Sequencing Center for Infectious Disease"/>
            <person name="Wu L."/>
            <person name="Ma J."/>
        </authorList>
    </citation>
    <scope>NUCLEOTIDE SEQUENCE [LARGE SCALE GENOMIC DNA]</scope>
    <source>
        <strain evidence="4">CCUG 62114</strain>
    </source>
</reference>
<dbReference type="EMBL" id="JBHTJM010000010">
    <property type="protein sequence ID" value="MFD0964797.1"/>
    <property type="molecule type" value="Genomic_DNA"/>
</dbReference>
<feature type="chain" id="PRO_5046007806" description="Peptidase A2 domain-containing protein" evidence="2">
    <location>
        <begin position="27"/>
        <end position="522"/>
    </location>
</feature>
<dbReference type="Proteomes" id="UP001596997">
    <property type="component" value="Unassembled WGS sequence"/>
</dbReference>
<evidence type="ECO:0008006" key="5">
    <source>
        <dbReference type="Google" id="ProtNLM"/>
    </source>
</evidence>
<sequence length="522" mass="56193">MYKITQTLRKNNFLVLFFLSTFTSIGQVGIGTTTPSTTLEIVANGTNDGLLIPRVNSFTALGAAQNSALIYLTTTIGTNTPGFYFWDNGASIWRPLLDNYKGWTTEGNTGTNSAVNYIGTTDGQALTFRTNNTERFRIANANQVHALANGTAARPFYSWENDDDVGMYKTGNDQLSLAAGGLEFLRLREAGSDQLVVNEGSNDINFRVESNNNQNMLLVDSGADAVTVGYAGATTEQFGSINFALGYDAIVGMNNDTVGNAVWAVNINNNGTGIIGASDGNSVYNPTGSGIAGSGLSLGVFGYAGAGNTLGNMAARFSLDRDNNVNTLNNRCQAEIAAYDTTNYGGNAYYGGYFEGNGSWAYVGLNYGGTYYKIAGNGSVSSMIKDKENKERVIYCPEAPEITLQDSGNGKLINGKATINIDEVVSRNITVNKKHPLKVFIQLEGDCNGVYVNNKSNKSFTVNELKNGKSNTSFSWFIIANRADEYENGTLISKNADVRLPFGPGMKSQHRAAKKEMKRNIN</sequence>
<keyword evidence="4" id="KW-1185">Reference proteome</keyword>